<dbReference type="GO" id="GO:0008360">
    <property type="term" value="P:regulation of cell shape"/>
    <property type="evidence" value="ECO:0007669"/>
    <property type="project" value="UniProtKB-KW"/>
</dbReference>
<evidence type="ECO:0000313" key="13">
    <source>
        <dbReference type="EMBL" id="SVE13554.1"/>
    </source>
</evidence>
<dbReference type="GO" id="GO:0030288">
    <property type="term" value="C:outer membrane-bounded periplasmic space"/>
    <property type="evidence" value="ECO:0007669"/>
    <property type="project" value="TreeGrafter"/>
</dbReference>
<dbReference type="InterPro" id="IPR012338">
    <property type="entry name" value="Beta-lactam/transpept-like"/>
</dbReference>
<evidence type="ECO:0000256" key="10">
    <source>
        <dbReference type="ARBA" id="ARBA00023316"/>
    </source>
</evidence>
<dbReference type="Pfam" id="PF17092">
    <property type="entry name" value="PCB_OB"/>
    <property type="match status" value="1"/>
</dbReference>
<keyword evidence="6" id="KW-0133">Cell shape</keyword>
<dbReference type="Gene3D" id="3.40.710.10">
    <property type="entry name" value="DD-peptidase/beta-lactamase superfamily"/>
    <property type="match status" value="2"/>
</dbReference>
<keyword evidence="9" id="KW-0472">Membrane</keyword>
<dbReference type="Pfam" id="PF00905">
    <property type="entry name" value="Transpeptidase"/>
    <property type="match status" value="1"/>
</dbReference>
<evidence type="ECO:0000256" key="1">
    <source>
        <dbReference type="ARBA" id="ARBA00022475"/>
    </source>
</evidence>
<protein>
    <recommendedName>
        <fullName evidence="14">Penicillin-binding protein transpeptidase domain-containing protein</fullName>
    </recommendedName>
</protein>
<dbReference type="GO" id="GO:0071555">
    <property type="term" value="P:cell wall organization"/>
    <property type="evidence" value="ECO:0007669"/>
    <property type="project" value="UniProtKB-KW"/>
</dbReference>
<keyword evidence="4" id="KW-0808">Transferase</keyword>
<feature type="domain" description="Penicillin-binding protein OB-like" evidence="12">
    <location>
        <begin position="82"/>
        <end position="197"/>
    </location>
</feature>
<keyword evidence="10" id="KW-0961">Cell wall biogenesis/degradation</keyword>
<evidence type="ECO:0000256" key="5">
    <source>
        <dbReference type="ARBA" id="ARBA00022692"/>
    </source>
</evidence>
<dbReference type="InterPro" id="IPR001460">
    <property type="entry name" value="PCN-bd_Tpept"/>
</dbReference>
<feature type="non-terminal residue" evidence="13">
    <location>
        <position position="248"/>
    </location>
</feature>
<dbReference type="SUPFAM" id="SSF50249">
    <property type="entry name" value="Nucleic acid-binding proteins"/>
    <property type="match status" value="1"/>
</dbReference>
<dbReference type="InterPro" id="IPR012340">
    <property type="entry name" value="NA-bd_OB-fold"/>
</dbReference>
<evidence type="ECO:0000256" key="8">
    <source>
        <dbReference type="ARBA" id="ARBA00022989"/>
    </source>
</evidence>
<keyword evidence="2" id="KW-0997">Cell inner membrane</keyword>
<keyword evidence="8" id="KW-1133">Transmembrane helix</keyword>
<dbReference type="EMBL" id="UINC01196515">
    <property type="protein sequence ID" value="SVE13554.1"/>
    <property type="molecule type" value="Genomic_DNA"/>
</dbReference>
<evidence type="ECO:0000256" key="4">
    <source>
        <dbReference type="ARBA" id="ARBA00022679"/>
    </source>
</evidence>
<dbReference type="InterPro" id="IPR050396">
    <property type="entry name" value="Glycosyltr_51/Transpeptidase"/>
</dbReference>
<organism evidence="13">
    <name type="scientific">marine metagenome</name>
    <dbReference type="NCBI Taxonomy" id="408172"/>
    <lineage>
        <taxon>unclassified sequences</taxon>
        <taxon>metagenomes</taxon>
        <taxon>ecological metagenomes</taxon>
    </lineage>
</organism>
<name>A0A383B0Z6_9ZZZZ</name>
<evidence type="ECO:0000259" key="11">
    <source>
        <dbReference type="Pfam" id="PF00905"/>
    </source>
</evidence>
<evidence type="ECO:0000256" key="7">
    <source>
        <dbReference type="ARBA" id="ARBA00022984"/>
    </source>
</evidence>
<evidence type="ECO:0000256" key="2">
    <source>
        <dbReference type="ARBA" id="ARBA00022519"/>
    </source>
</evidence>
<dbReference type="Gene3D" id="2.40.50.140">
    <property type="entry name" value="Nucleic acid-binding proteins"/>
    <property type="match status" value="1"/>
</dbReference>
<sequence length="248" mass="26898">DKEELESAKGAHIKLSPRNPSEIVAAPFFAEEVRREIDAKYGRDALYKGGLSVRTTLDPNLQQLGILALRDGLVSYDRRYGWRGPLSQLDIGGDWTNQLTKVQKPPGIGDWKLSVILDVSEFQATLGLSDGTKGLIPLSKLGWARQAKSGHRLGPVITDVQDVFSPGDVVMVDAILAGADKGQNSLPKYDLCQLPEVEGALVAIDPHTGRVLAMVGGWSFGESQFNRATQAMRQPGSAFKPFVYIAAI</sequence>
<dbReference type="PANTHER" id="PTHR32282:SF27">
    <property type="entry name" value="PENICILLIN-BINDING PROTEIN 1A"/>
    <property type="match status" value="1"/>
</dbReference>
<keyword evidence="1" id="KW-1003">Cell membrane</keyword>
<keyword evidence="5" id="KW-0812">Transmembrane</keyword>
<dbReference type="GO" id="GO:0008658">
    <property type="term" value="F:penicillin binding"/>
    <property type="evidence" value="ECO:0007669"/>
    <property type="project" value="InterPro"/>
</dbReference>
<dbReference type="AlphaFoldDB" id="A0A383B0Z6"/>
<dbReference type="GO" id="GO:0008955">
    <property type="term" value="F:peptidoglycan glycosyltransferase activity"/>
    <property type="evidence" value="ECO:0007669"/>
    <property type="project" value="TreeGrafter"/>
</dbReference>
<evidence type="ECO:0000256" key="3">
    <source>
        <dbReference type="ARBA" id="ARBA00022676"/>
    </source>
</evidence>
<feature type="domain" description="Penicillin-binding protein transpeptidase" evidence="11">
    <location>
        <begin position="199"/>
        <end position="248"/>
    </location>
</feature>
<keyword evidence="7" id="KW-0573">Peptidoglycan synthesis</keyword>
<evidence type="ECO:0000259" key="12">
    <source>
        <dbReference type="Pfam" id="PF17092"/>
    </source>
</evidence>
<feature type="non-terminal residue" evidence="13">
    <location>
        <position position="1"/>
    </location>
</feature>
<gene>
    <name evidence="13" type="ORF">METZ01_LOCUS466408</name>
</gene>
<evidence type="ECO:0000256" key="6">
    <source>
        <dbReference type="ARBA" id="ARBA00022960"/>
    </source>
</evidence>
<dbReference type="InterPro" id="IPR031376">
    <property type="entry name" value="PCB_OB"/>
</dbReference>
<dbReference type="PANTHER" id="PTHR32282">
    <property type="entry name" value="BINDING PROTEIN TRANSPEPTIDASE, PUTATIVE-RELATED"/>
    <property type="match status" value="1"/>
</dbReference>
<keyword evidence="3" id="KW-0328">Glycosyltransferase</keyword>
<reference evidence="13" key="1">
    <citation type="submission" date="2018-05" db="EMBL/GenBank/DDBJ databases">
        <authorList>
            <person name="Lanie J.A."/>
            <person name="Ng W.-L."/>
            <person name="Kazmierczak K.M."/>
            <person name="Andrzejewski T.M."/>
            <person name="Davidsen T.M."/>
            <person name="Wayne K.J."/>
            <person name="Tettelin H."/>
            <person name="Glass J.I."/>
            <person name="Rusch D."/>
            <person name="Podicherti R."/>
            <person name="Tsui H.-C.T."/>
            <person name="Winkler M.E."/>
        </authorList>
    </citation>
    <scope>NUCLEOTIDE SEQUENCE</scope>
</reference>
<dbReference type="GO" id="GO:0009252">
    <property type="term" value="P:peptidoglycan biosynthetic process"/>
    <property type="evidence" value="ECO:0007669"/>
    <property type="project" value="UniProtKB-KW"/>
</dbReference>
<evidence type="ECO:0008006" key="14">
    <source>
        <dbReference type="Google" id="ProtNLM"/>
    </source>
</evidence>
<evidence type="ECO:0000256" key="9">
    <source>
        <dbReference type="ARBA" id="ARBA00023136"/>
    </source>
</evidence>
<dbReference type="SUPFAM" id="SSF56601">
    <property type="entry name" value="beta-lactamase/transpeptidase-like"/>
    <property type="match status" value="1"/>
</dbReference>
<accession>A0A383B0Z6</accession>
<proteinExistence type="predicted"/>